<feature type="signal peptide" evidence="1">
    <location>
        <begin position="1"/>
        <end position="27"/>
    </location>
</feature>
<evidence type="ECO:0000313" key="2">
    <source>
        <dbReference type="EMBL" id="MBY84556.1"/>
    </source>
</evidence>
<name>A0A2S2R3G3_9HEMI</name>
<gene>
    <name evidence="2" type="primary">NOF_1</name>
    <name evidence="2" type="ORF">g.2506</name>
</gene>
<sequence length="364" mass="41013">MVKIQTLDDLHTLLLSLFVVLINETNGKDQEDNETPCEKHYKILMTATTTGFVEFENKFNSIIAYAESKNDAHAIMEEEFERQNEGLSKENPFISWAEKVYEKSKSLIQEGSGINPMYLPTLIPHLIKCMKLLPLWSGIMVPIFGFGEKTSSSAAVESSFHKLKNGTLNHINLPMNIESFLEHHILSLRGSSLLKGGQNKIFSSENSLNVDTPIKIVQENQCRLCSEGTSPCFNCLNVDNFNIYENNAQDKWNRKPKKQLKSNSYLLPNPHLRLLNMKALKNIKTLPLLKNGSRAEELKSIKLKNIDGAIILSNTCAFDAVSSLILVVFCDSDDFSTALLEKNSKFIEFISKTIRNGISSNTYI</sequence>
<keyword evidence="1" id="KW-0732">Signal</keyword>
<evidence type="ECO:0000256" key="1">
    <source>
        <dbReference type="SAM" id="SignalP"/>
    </source>
</evidence>
<organism evidence="2">
    <name type="scientific">Sipha flava</name>
    <name type="common">yellow sugarcane aphid</name>
    <dbReference type="NCBI Taxonomy" id="143950"/>
    <lineage>
        <taxon>Eukaryota</taxon>
        <taxon>Metazoa</taxon>
        <taxon>Ecdysozoa</taxon>
        <taxon>Arthropoda</taxon>
        <taxon>Hexapoda</taxon>
        <taxon>Insecta</taxon>
        <taxon>Pterygota</taxon>
        <taxon>Neoptera</taxon>
        <taxon>Paraneoptera</taxon>
        <taxon>Hemiptera</taxon>
        <taxon>Sternorrhyncha</taxon>
        <taxon>Aphidomorpha</taxon>
        <taxon>Aphidoidea</taxon>
        <taxon>Aphididae</taxon>
        <taxon>Sipha</taxon>
    </lineage>
</organism>
<protein>
    <submittedName>
        <fullName evidence="2">NOF-FB transposable element protein</fullName>
    </submittedName>
</protein>
<dbReference type="AlphaFoldDB" id="A0A2S2R3G3"/>
<feature type="chain" id="PRO_5015453411" evidence="1">
    <location>
        <begin position="28"/>
        <end position="364"/>
    </location>
</feature>
<proteinExistence type="predicted"/>
<reference evidence="2" key="1">
    <citation type="submission" date="2018-04" db="EMBL/GenBank/DDBJ databases">
        <title>Transcriptome assembly of Sipha flava.</title>
        <authorList>
            <person name="Scully E.D."/>
            <person name="Geib S.M."/>
            <person name="Palmer N.A."/>
            <person name="Koch K."/>
            <person name="Bradshaw J."/>
            <person name="Heng-Moss T."/>
            <person name="Sarath G."/>
        </authorList>
    </citation>
    <scope>NUCLEOTIDE SEQUENCE</scope>
</reference>
<dbReference type="EMBL" id="GGMS01015353">
    <property type="protein sequence ID" value="MBY84556.1"/>
    <property type="molecule type" value="Transcribed_RNA"/>
</dbReference>
<accession>A0A2S2R3G3</accession>